<dbReference type="Gene3D" id="3.20.20.20">
    <property type="entry name" value="Dihydropteroate synthase-like"/>
    <property type="match status" value="1"/>
</dbReference>
<accession>A0A6J4J0V7</accession>
<dbReference type="AlphaFoldDB" id="A0A6J4J0V7"/>
<sequence>MRMALGSEQHDLSTRALVLGAVPMTAAGPSTAPPGPADDLLAAAGQLVDAGADLLIVPSCDDAEVAAQAIRRLRDRFDLPIAVRLSSADRGQDAAASFVRAGAAMLVGLRPEADADCIATITDSKAFVVLRAEPGRTDDAEGPLESALGAAAAAIRAVEAAGVARQRIGLEVTGALDLAPPAAAALGPADRLVALRCPVLVSLAPWDDDPVEAVTAASLAVLSGRRLICTRQVKAVRRACDVVSAVLEAER</sequence>
<proteinExistence type="predicted"/>
<reference evidence="1" key="1">
    <citation type="submission" date="2020-02" db="EMBL/GenBank/DDBJ databases">
        <authorList>
            <person name="Meier V. D."/>
        </authorList>
    </citation>
    <scope>NUCLEOTIDE SEQUENCE</scope>
    <source>
        <strain evidence="1">AVDCRST_MAG50</strain>
    </source>
</reference>
<dbReference type="InterPro" id="IPR011005">
    <property type="entry name" value="Dihydropteroate_synth-like_sf"/>
</dbReference>
<protein>
    <recommendedName>
        <fullName evidence="2">Dihydropteroate synthase</fullName>
    </recommendedName>
</protein>
<gene>
    <name evidence="1" type="ORF">AVDCRST_MAG50-3230</name>
</gene>
<name>A0A6J4J0V7_9ACTN</name>
<evidence type="ECO:0000313" key="1">
    <source>
        <dbReference type="EMBL" id="CAA9267423.1"/>
    </source>
</evidence>
<evidence type="ECO:0008006" key="2">
    <source>
        <dbReference type="Google" id="ProtNLM"/>
    </source>
</evidence>
<dbReference type="SUPFAM" id="SSF51717">
    <property type="entry name" value="Dihydropteroate synthetase-like"/>
    <property type="match status" value="1"/>
</dbReference>
<organism evidence="1">
    <name type="scientific">uncultured Acidimicrobiales bacterium</name>
    <dbReference type="NCBI Taxonomy" id="310071"/>
    <lineage>
        <taxon>Bacteria</taxon>
        <taxon>Bacillati</taxon>
        <taxon>Actinomycetota</taxon>
        <taxon>Acidimicrobiia</taxon>
        <taxon>Acidimicrobiales</taxon>
        <taxon>environmental samples</taxon>
    </lineage>
</organism>
<dbReference type="EMBL" id="CADCTF010000152">
    <property type="protein sequence ID" value="CAA9267423.1"/>
    <property type="molecule type" value="Genomic_DNA"/>
</dbReference>